<proteinExistence type="predicted"/>
<feature type="region of interest" description="Disordered" evidence="2">
    <location>
        <begin position="605"/>
        <end position="629"/>
    </location>
</feature>
<dbReference type="SMART" id="SM00240">
    <property type="entry name" value="FHA"/>
    <property type="match status" value="1"/>
</dbReference>
<protein>
    <submittedName>
        <fullName evidence="5">Kanadaptin</fullName>
    </submittedName>
</protein>
<dbReference type="OrthoDB" id="433755at2759"/>
<dbReference type="PROSITE" id="PS50006">
    <property type="entry name" value="FHA_DOMAIN"/>
    <property type="match status" value="1"/>
</dbReference>
<dbReference type="Proteomes" id="UP000694846">
    <property type="component" value="Unplaced"/>
</dbReference>
<evidence type="ECO:0000313" key="5">
    <source>
        <dbReference type="RefSeq" id="XP_025406152.1"/>
    </source>
</evidence>
<dbReference type="CDD" id="cd19856">
    <property type="entry name" value="DSRM_Kanadaptin"/>
    <property type="match status" value="1"/>
</dbReference>
<dbReference type="GeneID" id="112680316"/>
<evidence type="ECO:0000256" key="2">
    <source>
        <dbReference type="SAM" id="MobiDB-lite"/>
    </source>
</evidence>
<dbReference type="RefSeq" id="XP_025406152.1">
    <property type="nucleotide sequence ID" value="XM_025550367.1"/>
</dbReference>
<keyword evidence="1" id="KW-0175">Coiled coil</keyword>
<organism evidence="4 5">
    <name type="scientific">Sipha flava</name>
    <name type="common">yellow sugarcane aphid</name>
    <dbReference type="NCBI Taxonomy" id="143950"/>
    <lineage>
        <taxon>Eukaryota</taxon>
        <taxon>Metazoa</taxon>
        <taxon>Ecdysozoa</taxon>
        <taxon>Arthropoda</taxon>
        <taxon>Hexapoda</taxon>
        <taxon>Insecta</taxon>
        <taxon>Pterygota</taxon>
        <taxon>Neoptera</taxon>
        <taxon>Paraneoptera</taxon>
        <taxon>Hemiptera</taxon>
        <taxon>Sternorrhyncha</taxon>
        <taxon>Aphidomorpha</taxon>
        <taxon>Aphidoidea</taxon>
        <taxon>Aphididae</taxon>
        <taxon>Sipha</taxon>
    </lineage>
</organism>
<dbReference type="InterPro" id="IPR000253">
    <property type="entry name" value="FHA_dom"/>
</dbReference>
<dbReference type="CDD" id="cd22677">
    <property type="entry name" value="FHA_Kanadaptin"/>
    <property type="match status" value="1"/>
</dbReference>
<evidence type="ECO:0000256" key="1">
    <source>
        <dbReference type="SAM" id="Coils"/>
    </source>
</evidence>
<dbReference type="Gene3D" id="2.60.200.20">
    <property type="match status" value="1"/>
</dbReference>
<dbReference type="SUPFAM" id="SSF49879">
    <property type="entry name" value="SMAD/FHA domain"/>
    <property type="match status" value="1"/>
</dbReference>
<feature type="coiled-coil region" evidence="1">
    <location>
        <begin position="214"/>
        <end position="244"/>
    </location>
</feature>
<dbReference type="PANTHER" id="PTHR23308">
    <property type="entry name" value="NUCLEAR INHIBITOR OF PROTEIN PHOSPHATASE-1"/>
    <property type="match status" value="1"/>
</dbReference>
<dbReference type="Pfam" id="PF00498">
    <property type="entry name" value="FHA"/>
    <property type="match status" value="1"/>
</dbReference>
<dbReference type="InterPro" id="IPR050923">
    <property type="entry name" value="Cell_Proc_Reg/RNA_Proc"/>
</dbReference>
<reference evidence="5" key="1">
    <citation type="submission" date="2025-08" db="UniProtKB">
        <authorList>
            <consortium name="RefSeq"/>
        </authorList>
    </citation>
    <scope>IDENTIFICATION</scope>
    <source>
        <tissue evidence="5">Whole body</tissue>
    </source>
</reference>
<feature type="coiled-coil region" evidence="1">
    <location>
        <begin position="459"/>
        <end position="489"/>
    </location>
</feature>
<name>A0A8B8F750_9HEMI</name>
<gene>
    <name evidence="5" type="primary">LOC112680316</name>
</gene>
<accession>A0A8B8F750</accession>
<feature type="domain" description="FHA" evidence="3">
    <location>
        <begin position="111"/>
        <end position="168"/>
    </location>
</feature>
<evidence type="ECO:0000313" key="4">
    <source>
        <dbReference type="Proteomes" id="UP000694846"/>
    </source>
</evidence>
<dbReference type="AlphaFoldDB" id="A0A8B8F750"/>
<dbReference type="InterPro" id="IPR008984">
    <property type="entry name" value="SMAD_FHA_dom_sf"/>
</dbReference>
<keyword evidence="4" id="KW-1185">Reference proteome</keyword>
<feature type="compositionally biased region" description="Polar residues" evidence="2">
    <location>
        <begin position="618"/>
        <end position="629"/>
    </location>
</feature>
<evidence type="ECO:0000259" key="3">
    <source>
        <dbReference type="PROSITE" id="PS50006"/>
    </source>
</evidence>
<sequence>MEENKTEETVFKVPCTKLFGPRPGLKKPVLCPDMKTTKCDDVTTKNEIENIEETTGEKIDQPKKIVKKTSLVPIPYEEPSWGGKPGDKYFLEELKSGVMLSTIQLESRSFHCFGRLDNCHVTLAHPTISRFHAVLQYRSTFSTTDDNRGFYLYDLSSTHGTFLNRSRIKPKTYTKVHVGHLISFGGSTRMYLLQGPTDDEEKESELTVTELKAKRQAELEQRERDQKLQKLKKEEEERKKLEIGVDWGMGEDADEEEDIKENPFAPKENEQLYLDDPKKTLKGWFDREGQELVYDVSEKRFGTFTCRIELPIANITGKPQIAEATVSGKKKEAIVHCALEACKLLDMYGLLRQSTHESRKRKEKNWEEEDFYDSDEDNFLDRTGEIDAKRKKRMKKFGKSAETVDTFETLMEKHKILVTDLKHIKNKINRLNRNVNKDYGENNDEDSLESYMSDLRNYKTVDKIEIKRLKMKMNELQNEEEKLRKIINIVRPTTLPELLNPQTEDNNSNVEQTIKVNTTNNSQLVTKPTIPEVKKIKSDVQEKEKMVHNEKKSEAVIKEKDVLKEVEEKILRELKEAEKRQKQLEKKDKKIIAKSFEKDVSEDFGNMIWKPPADQTGDGRTNLNDKYGY</sequence>
<feature type="coiled-coil region" evidence="1">
    <location>
        <begin position="560"/>
        <end position="594"/>
    </location>
</feature>